<dbReference type="EMBL" id="CAXKWB010019270">
    <property type="protein sequence ID" value="CAL4121785.1"/>
    <property type="molecule type" value="Genomic_DNA"/>
</dbReference>
<evidence type="ECO:0000313" key="3">
    <source>
        <dbReference type="EMBL" id="CAL4121785.1"/>
    </source>
</evidence>
<dbReference type="AlphaFoldDB" id="A0AAV2RAZ4"/>
<feature type="domain" description="Myb/SANT-like DNA-binding" evidence="2">
    <location>
        <begin position="179"/>
        <end position="265"/>
    </location>
</feature>
<gene>
    <name evidence="3" type="ORF">MNOR_LOCUS22647</name>
</gene>
<dbReference type="InterPro" id="IPR044822">
    <property type="entry name" value="Myb_DNA-bind_4"/>
</dbReference>
<accession>A0AAV2RAZ4</accession>
<comment type="caution">
    <text evidence="3">The sequence shown here is derived from an EMBL/GenBank/DDBJ whole genome shotgun (WGS) entry which is preliminary data.</text>
</comment>
<sequence>MDTSEELATNISENSASAALAALKELHYAVSTDKTIIPVQIKSGTTVTSANTAINNSVQDISGNSTECPSLEISNKALINTINSNTSSDSPPLLTLSNVASSNSMSFPHESASTTVNTSTNVSNISSSLLSEIAPTTAINASIVSNILTGSQLLANSSVCSVVPITQTSIAVPQEQNFKWGSKQVNALINKVSEHFEEFYDHSVKKKEIWQIIAASMSQDGYKCTSSDCDKKWRNLKATYLKVLRKQIIGGTDYRFEHFSRLHNILGKEIDPLGMREQALSDGKEQPANSNHVRQHSLTQEDSATEGNISMKFTLCPVILSLLVFFLYKKSSMSDSLF</sequence>
<organism evidence="3 4">
    <name type="scientific">Meganyctiphanes norvegica</name>
    <name type="common">Northern krill</name>
    <name type="synonym">Thysanopoda norvegica</name>
    <dbReference type="NCBI Taxonomy" id="48144"/>
    <lineage>
        <taxon>Eukaryota</taxon>
        <taxon>Metazoa</taxon>
        <taxon>Ecdysozoa</taxon>
        <taxon>Arthropoda</taxon>
        <taxon>Crustacea</taxon>
        <taxon>Multicrustacea</taxon>
        <taxon>Malacostraca</taxon>
        <taxon>Eumalacostraca</taxon>
        <taxon>Eucarida</taxon>
        <taxon>Euphausiacea</taxon>
        <taxon>Euphausiidae</taxon>
        <taxon>Meganyctiphanes</taxon>
    </lineage>
</organism>
<name>A0AAV2RAZ4_MEGNR</name>
<keyword evidence="4" id="KW-1185">Reference proteome</keyword>
<evidence type="ECO:0000256" key="1">
    <source>
        <dbReference type="SAM" id="MobiDB-lite"/>
    </source>
</evidence>
<protein>
    <recommendedName>
        <fullName evidence="2">Myb/SANT-like DNA-binding domain-containing protein</fullName>
    </recommendedName>
</protein>
<dbReference type="Proteomes" id="UP001497623">
    <property type="component" value="Unassembled WGS sequence"/>
</dbReference>
<feature type="compositionally biased region" description="Polar residues" evidence="1">
    <location>
        <begin position="287"/>
        <end position="301"/>
    </location>
</feature>
<dbReference type="Gene3D" id="1.10.10.60">
    <property type="entry name" value="Homeodomain-like"/>
    <property type="match status" value="1"/>
</dbReference>
<evidence type="ECO:0000259" key="2">
    <source>
        <dbReference type="Pfam" id="PF13837"/>
    </source>
</evidence>
<evidence type="ECO:0000313" key="4">
    <source>
        <dbReference type="Proteomes" id="UP001497623"/>
    </source>
</evidence>
<proteinExistence type="predicted"/>
<reference evidence="3 4" key="1">
    <citation type="submission" date="2024-05" db="EMBL/GenBank/DDBJ databases">
        <authorList>
            <person name="Wallberg A."/>
        </authorList>
    </citation>
    <scope>NUCLEOTIDE SEQUENCE [LARGE SCALE GENOMIC DNA]</scope>
</reference>
<feature type="region of interest" description="Disordered" evidence="1">
    <location>
        <begin position="279"/>
        <end position="301"/>
    </location>
</feature>
<dbReference type="Pfam" id="PF13837">
    <property type="entry name" value="Myb_DNA-bind_4"/>
    <property type="match status" value="1"/>
</dbReference>